<dbReference type="RefSeq" id="WP_260249957.1">
    <property type="nucleotide sequence ID" value="NZ_JALMEJ010000013.1"/>
</dbReference>
<organism evidence="1 2">
    <name type="scientific">Morganella morganii</name>
    <name type="common">Proteus morganii</name>
    <dbReference type="NCBI Taxonomy" id="582"/>
    <lineage>
        <taxon>Bacteria</taxon>
        <taxon>Pseudomonadati</taxon>
        <taxon>Pseudomonadota</taxon>
        <taxon>Gammaproteobacteria</taxon>
        <taxon>Enterobacterales</taxon>
        <taxon>Morganellaceae</taxon>
        <taxon>Morganella</taxon>
    </lineage>
</organism>
<dbReference type="EMBL" id="JAPNMI010000005">
    <property type="protein sequence ID" value="MCY0790320.1"/>
    <property type="molecule type" value="Genomic_DNA"/>
</dbReference>
<sequence length="352" mass="39431">MMTDAIPRRITAIKDRLSAILSRKPEFSADPATHSFCRMRLQWLADSRAIDTAAEHALSGTSGYTAEQVLIIDEGDNPLTTAELIIAAYITGTALRIKTRNHCDWLNMLCGQPGTDSVTCEFAGPEQHDTALLHSADTVVVTGSDALIRHWRKITPPPVRLIENGPKISAMIICGTDLPAPELILWDTCLFLRKVNDSPRFILLDNPMMAERLYSSLSQVLNELPCLPQHIRLHQMVKARELSLRHVLTPDLRPPVYSTASGWGLTLWRTFEPAHWLPYGFNLITGDPAEHLKMAARYRPGQLQALGCYGRQDLLPLRASRFSRHCDCGQMHNPPFSFSALITPVQNDIRLR</sequence>
<name>A0A9Q4GTV7_MORMO</name>
<evidence type="ECO:0000313" key="1">
    <source>
        <dbReference type="EMBL" id="MCY0790320.1"/>
    </source>
</evidence>
<evidence type="ECO:0000313" key="2">
    <source>
        <dbReference type="Proteomes" id="UP001076655"/>
    </source>
</evidence>
<gene>
    <name evidence="1" type="ORF">N0392_11570</name>
</gene>
<accession>A0A9Q4GTV7</accession>
<dbReference type="AlphaFoldDB" id="A0A9Q4GTV7"/>
<protein>
    <submittedName>
        <fullName evidence="1">Uncharacterized protein</fullName>
    </submittedName>
</protein>
<reference evidence="1" key="1">
    <citation type="submission" date="2022-08" db="EMBL/GenBank/DDBJ databases">
        <authorList>
            <person name="Dale J.L."/>
        </authorList>
    </citation>
    <scope>NUCLEOTIDE SEQUENCE</scope>
    <source>
        <strain evidence="1">2022EL-00758</strain>
    </source>
</reference>
<proteinExistence type="predicted"/>
<comment type="caution">
    <text evidence="1">The sequence shown here is derived from an EMBL/GenBank/DDBJ whole genome shotgun (WGS) entry which is preliminary data.</text>
</comment>
<dbReference type="Proteomes" id="UP001076655">
    <property type="component" value="Unassembled WGS sequence"/>
</dbReference>